<dbReference type="EMBL" id="VSWD01000001">
    <property type="protein sequence ID" value="KAK3108776.1"/>
    <property type="molecule type" value="Genomic_DNA"/>
</dbReference>
<evidence type="ECO:0000313" key="1">
    <source>
        <dbReference type="EMBL" id="KAK3108776.1"/>
    </source>
</evidence>
<name>A0AA89CE18_PINIB</name>
<dbReference type="PANTHER" id="PTHR45713:SF6">
    <property type="entry name" value="F5_8 TYPE C DOMAIN-CONTAINING PROTEIN"/>
    <property type="match status" value="1"/>
</dbReference>
<keyword evidence="2" id="KW-1185">Reference proteome</keyword>
<dbReference type="PANTHER" id="PTHR45713">
    <property type="entry name" value="FTP DOMAIN-CONTAINING PROTEIN"/>
    <property type="match status" value="1"/>
</dbReference>
<reference evidence="1" key="1">
    <citation type="submission" date="2019-08" db="EMBL/GenBank/DDBJ databases">
        <title>The improved chromosome-level genome for the pearl oyster Pinctada fucata martensii using PacBio sequencing and Hi-C.</title>
        <authorList>
            <person name="Zheng Z."/>
        </authorList>
    </citation>
    <scope>NUCLEOTIDE SEQUENCE</scope>
    <source>
        <strain evidence="1">ZZ-2019</strain>
        <tissue evidence="1">Adductor muscle</tissue>
    </source>
</reference>
<evidence type="ECO:0000313" key="2">
    <source>
        <dbReference type="Proteomes" id="UP001186944"/>
    </source>
</evidence>
<sequence>MYVEVLHPNIVFEKYIVSSHQLFIQSQSREGNAKLLECPLEQLQTQTYKQCSEGRSAILYDAERLHDVEVTVAGPNKEFNMICGTFKGPGTASQIVVIECPHGMKGRYVKLQIVEGTGNFLTLCEVKVIGN</sequence>
<dbReference type="SUPFAM" id="SSF49785">
    <property type="entry name" value="Galactose-binding domain-like"/>
    <property type="match status" value="1"/>
</dbReference>
<dbReference type="Gene3D" id="2.60.120.260">
    <property type="entry name" value="Galactose-binding domain-like"/>
    <property type="match status" value="1"/>
</dbReference>
<proteinExistence type="predicted"/>
<accession>A0AA89CE18</accession>
<dbReference type="AlphaFoldDB" id="A0AA89CE18"/>
<dbReference type="InterPro" id="IPR008979">
    <property type="entry name" value="Galactose-bd-like_sf"/>
</dbReference>
<organism evidence="1 2">
    <name type="scientific">Pinctada imbricata</name>
    <name type="common">Atlantic pearl-oyster</name>
    <name type="synonym">Pinctada martensii</name>
    <dbReference type="NCBI Taxonomy" id="66713"/>
    <lineage>
        <taxon>Eukaryota</taxon>
        <taxon>Metazoa</taxon>
        <taxon>Spiralia</taxon>
        <taxon>Lophotrochozoa</taxon>
        <taxon>Mollusca</taxon>
        <taxon>Bivalvia</taxon>
        <taxon>Autobranchia</taxon>
        <taxon>Pteriomorphia</taxon>
        <taxon>Pterioida</taxon>
        <taxon>Pterioidea</taxon>
        <taxon>Pteriidae</taxon>
        <taxon>Pinctada</taxon>
    </lineage>
</organism>
<comment type="caution">
    <text evidence="1">The sequence shown here is derived from an EMBL/GenBank/DDBJ whole genome shotgun (WGS) entry which is preliminary data.</text>
</comment>
<dbReference type="Proteomes" id="UP001186944">
    <property type="component" value="Unassembled WGS sequence"/>
</dbReference>
<gene>
    <name evidence="1" type="ORF">FSP39_015406</name>
</gene>
<protein>
    <submittedName>
        <fullName evidence="1">Uncharacterized protein</fullName>
    </submittedName>
</protein>
<dbReference type="InterPro" id="IPR051941">
    <property type="entry name" value="BG_Antigen-Binding_Lectin"/>
</dbReference>